<gene>
    <name evidence="2" type="ORF">PPACK8108_LOCUS20163</name>
</gene>
<evidence type="ECO:0000313" key="2">
    <source>
        <dbReference type="EMBL" id="CAH7685605.1"/>
    </source>
</evidence>
<name>A0AAV0BJ95_PHAPC</name>
<feature type="compositionally biased region" description="Low complexity" evidence="1">
    <location>
        <begin position="110"/>
        <end position="124"/>
    </location>
</feature>
<dbReference type="EMBL" id="CALTRL010005731">
    <property type="protein sequence ID" value="CAH7685605.1"/>
    <property type="molecule type" value="Genomic_DNA"/>
</dbReference>
<evidence type="ECO:0000256" key="1">
    <source>
        <dbReference type="SAM" id="MobiDB-lite"/>
    </source>
</evidence>
<evidence type="ECO:0000313" key="3">
    <source>
        <dbReference type="Proteomes" id="UP001153365"/>
    </source>
</evidence>
<keyword evidence="3" id="KW-1185">Reference proteome</keyword>
<dbReference type="AlphaFoldDB" id="A0AAV0BJ95"/>
<feature type="compositionally biased region" description="Basic and acidic residues" evidence="1">
    <location>
        <begin position="67"/>
        <end position="90"/>
    </location>
</feature>
<feature type="region of interest" description="Disordered" evidence="1">
    <location>
        <begin position="142"/>
        <end position="222"/>
    </location>
</feature>
<feature type="region of interest" description="Disordered" evidence="1">
    <location>
        <begin position="55"/>
        <end position="124"/>
    </location>
</feature>
<reference evidence="2" key="1">
    <citation type="submission" date="2022-06" db="EMBL/GenBank/DDBJ databases">
        <authorList>
            <consortium name="SYNGENTA / RWTH Aachen University"/>
        </authorList>
    </citation>
    <scope>NUCLEOTIDE SEQUENCE</scope>
</reference>
<sequence>MPPRKLGNFDEDISQSNSRSLNRPFPPGFTPVLPKNPNCTISHCNNSAPFPVFLSPTLPSPLPPTSPREESPEISKKADMVTPSKPEHHPSYRHRKKPSRIRSQTFLSASSGTGSTGRSTGSSSRSFKNICDFLIAGLAQPTPQFSPLSRNPASGTSTSQGDDVINKRAVNAHPTVARCRSSSLHANSKTGVKATTLPRSRTRSRPFPSPPPPSSVNDQVPPIPVLPVNRTNIWPVIKAENKEETCKSINKCDEKIKTAVCHTGTKTISEPIIRESSYLSDWMEWNNEIVTLAYLTQEHYPTAYAI</sequence>
<feature type="compositionally biased region" description="Polar residues" evidence="1">
    <location>
        <begin position="180"/>
        <end position="190"/>
    </location>
</feature>
<comment type="caution">
    <text evidence="2">The sequence shown here is derived from an EMBL/GenBank/DDBJ whole genome shotgun (WGS) entry which is preliminary data.</text>
</comment>
<organism evidence="2 3">
    <name type="scientific">Phakopsora pachyrhizi</name>
    <name type="common">Asian soybean rust disease fungus</name>
    <dbReference type="NCBI Taxonomy" id="170000"/>
    <lineage>
        <taxon>Eukaryota</taxon>
        <taxon>Fungi</taxon>
        <taxon>Dikarya</taxon>
        <taxon>Basidiomycota</taxon>
        <taxon>Pucciniomycotina</taxon>
        <taxon>Pucciniomycetes</taxon>
        <taxon>Pucciniales</taxon>
        <taxon>Phakopsoraceae</taxon>
        <taxon>Phakopsora</taxon>
    </lineage>
</organism>
<feature type="compositionally biased region" description="Basic residues" evidence="1">
    <location>
        <begin position="91"/>
        <end position="100"/>
    </location>
</feature>
<protein>
    <submittedName>
        <fullName evidence="2">Expressed protein</fullName>
    </submittedName>
</protein>
<feature type="compositionally biased region" description="Polar residues" evidence="1">
    <location>
        <begin position="142"/>
        <end position="161"/>
    </location>
</feature>
<dbReference type="Proteomes" id="UP001153365">
    <property type="component" value="Unassembled WGS sequence"/>
</dbReference>
<feature type="region of interest" description="Disordered" evidence="1">
    <location>
        <begin position="1"/>
        <end position="30"/>
    </location>
</feature>
<proteinExistence type="predicted"/>
<accession>A0AAV0BJ95</accession>